<proteinExistence type="predicted"/>
<gene>
    <name evidence="2" type="ORF">mRhiFer1_010200</name>
</gene>
<sequence length="140" mass="14578">MSGVRTHGSPGAEGRDGSGPRPHLGRTFVADAAFPVLGRLAAADELELVGCEPLAAVADGRPLAALAEFAHVEQRAVGTALHLDARLAVVQQRLEIRSGGRSAREALEGQGVPGQVEVWGGLVQAQVLLRFSLQIMAPNC</sequence>
<accession>A0A7J7X570</accession>
<name>A0A7J7X570_RHIFE</name>
<evidence type="ECO:0000313" key="2">
    <source>
        <dbReference type="EMBL" id="KAF6344821.1"/>
    </source>
</evidence>
<dbReference type="AlphaFoldDB" id="A0A7J7X570"/>
<evidence type="ECO:0000313" key="3">
    <source>
        <dbReference type="Proteomes" id="UP000585614"/>
    </source>
</evidence>
<feature type="region of interest" description="Disordered" evidence="1">
    <location>
        <begin position="1"/>
        <end position="24"/>
    </location>
</feature>
<reference evidence="2 3" key="1">
    <citation type="journal article" date="2020" name="Nature">
        <title>Six reference-quality genomes reveal evolution of bat adaptations.</title>
        <authorList>
            <person name="Jebb D."/>
            <person name="Huang Z."/>
            <person name="Pippel M."/>
            <person name="Hughes G.M."/>
            <person name="Lavrichenko K."/>
            <person name="Devanna P."/>
            <person name="Winkler S."/>
            <person name="Jermiin L.S."/>
            <person name="Skirmuntt E.C."/>
            <person name="Katzourakis A."/>
            <person name="Burkitt-Gray L."/>
            <person name="Ray D.A."/>
            <person name="Sullivan K.A.M."/>
            <person name="Roscito J.G."/>
            <person name="Kirilenko B.M."/>
            <person name="Davalos L.M."/>
            <person name="Corthals A.P."/>
            <person name="Power M.L."/>
            <person name="Jones G."/>
            <person name="Ransome R.D."/>
            <person name="Dechmann D.K.N."/>
            <person name="Locatelli A.G."/>
            <person name="Puechmaille S.J."/>
            <person name="Fedrigo O."/>
            <person name="Jarvis E.D."/>
            <person name="Hiller M."/>
            <person name="Vernes S.C."/>
            <person name="Myers E.W."/>
            <person name="Teeling E.C."/>
        </authorList>
    </citation>
    <scope>NUCLEOTIDE SEQUENCE [LARGE SCALE GENOMIC DNA]</scope>
    <source>
        <strain evidence="2">MRhiFer1</strain>
        <tissue evidence="2">Lung</tissue>
    </source>
</reference>
<comment type="caution">
    <text evidence="2">The sequence shown here is derived from an EMBL/GenBank/DDBJ whole genome shotgun (WGS) entry which is preliminary data.</text>
</comment>
<dbReference type="EMBL" id="JACAGC010000009">
    <property type="protein sequence ID" value="KAF6344821.1"/>
    <property type="molecule type" value="Genomic_DNA"/>
</dbReference>
<dbReference type="Proteomes" id="UP000585614">
    <property type="component" value="Unassembled WGS sequence"/>
</dbReference>
<organism evidence="2 3">
    <name type="scientific">Rhinolophus ferrumequinum</name>
    <name type="common">Greater horseshoe bat</name>
    <dbReference type="NCBI Taxonomy" id="59479"/>
    <lineage>
        <taxon>Eukaryota</taxon>
        <taxon>Metazoa</taxon>
        <taxon>Chordata</taxon>
        <taxon>Craniata</taxon>
        <taxon>Vertebrata</taxon>
        <taxon>Euteleostomi</taxon>
        <taxon>Mammalia</taxon>
        <taxon>Eutheria</taxon>
        <taxon>Laurasiatheria</taxon>
        <taxon>Chiroptera</taxon>
        <taxon>Yinpterochiroptera</taxon>
        <taxon>Rhinolophoidea</taxon>
        <taxon>Rhinolophidae</taxon>
        <taxon>Rhinolophinae</taxon>
        <taxon>Rhinolophus</taxon>
    </lineage>
</organism>
<evidence type="ECO:0000256" key="1">
    <source>
        <dbReference type="SAM" id="MobiDB-lite"/>
    </source>
</evidence>
<protein>
    <submittedName>
        <fullName evidence="2">Uncharacterized protein</fullName>
    </submittedName>
</protein>